<comment type="caution">
    <text evidence="8">The sequence shown here is derived from an EMBL/GenBank/DDBJ whole genome shotgun (WGS) entry which is preliminary data.</text>
</comment>
<dbReference type="InterPro" id="IPR001173">
    <property type="entry name" value="Glyco_trans_2-like"/>
</dbReference>
<keyword evidence="3" id="KW-1003">Cell membrane</keyword>
<dbReference type="InterPro" id="IPR043148">
    <property type="entry name" value="TagF_C"/>
</dbReference>
<organism evidence="8 9">
    <name type="scientific">Bailinhaonella thermotolerans</name>
    <dbReference type="NCBI Taxonomy" id="1070861"/>
    <lineage>
        <taxon>Bacteria</taxon>
        <taxon>Bacillati</taxon>
        <taxon>Actinomycetota</taxon>
        <taxon>Actinomycetes</taxon>
        <taxon>Streptosporangiales</taxon>
        <taxon>Streptosporangiaceae</taxon>
        <taxon>Bailinhaonella</taxon>
    </lineage>
</organism>
<accession>A0A3A4AC68</accession>
<dbReference type="AlphaFoldDB" id="A0A3A4AC68"/>
<evidence type="ECO:0000313" key="8">
    <source>
        <dbReference type="EMBL" id="RJL23620.1"/>
    </source>
</evidence>
<dbReference type="InterPro" id="IPR051612">
    <property type="entry name" value="Teichoic_Acid_Biosynth"/>
</dbReference>
<proteinExistence type="inferred from homology"/>
<keyword evidence="5" id="KW-0777">Teichoic acid biosynthesis</keyword>
<dbReference type="GO" id="GO:0019350">
    <property type="term" value="P:teichoic acid biosynthetic process"/>
    <property type="evidence" value="ECO:0007669"/>
    <property type="project" value="UniProtKB-KW"/>
</dbReference>
<sequence length="1163" mass="130797">MTPRLSVVVPFYNVEAYLDECLESLAAQTLRDVEFVLVDDGSSDGGEVIAKAWAERDPRFRLVSQENRGLGPARNAGAAEARGRYLAFADSDDVLPRYAYEQLVGSLEETGSDLACGNVRRFTSTAVRPSPLHARPFRRTARRTHVSRDPDLLLDRTAWNKVFRRDFWDEHGLEFPAGLYEDAPVTIPAHVLARSVDVFSAPVYFWRERESGEPSITQLRTQAENLAARLASIRRVRDFMRSHATPYLRDRYEELVLRSDLPLYVKEFDAADDEYRERLLTLVGEYLATVPPEVLSALPFAERLMYHLVAHGMADELRAEQRAAREGRGQAPVARRLRRWHAEHPLREDRRFPRELFRVAEDELELVCRADRVRWRDDGRLSVSGHAYVPGLDLSGERDAKLKAWLRNTRSGRRLALPVRRVCRPDVTAGSDQAVVCYNWSGFEADVDPAAFGPGSASSWELQVEVTTRGLTRRGGLAVPSGSPARRSPGREIAPGVWLRAMASEDDVLTVKVQPVSAAVGVCALAGDVLELRGWGPALEDRELLLRLRRGTRELRVPVEADKSVRGGFRARVPLVELAVTTPPEHAVRTSTDVLDAGVHWDLYLDTHGRRPVRVAADRALAETRFGVGSREIALVRTRAGNLSFVERSVRAVLTEVAWTAGGRLTIAGDYTDPEDRPDRLILRRRGTGEEHGVPLRWSGGHFTGEFAPAAMPLYGELTPLRSGSWDLLTRGAAGDRAVHLSQGLLEDLPDPRELGMHRFQPHFYRGDRACLVVQRALGGAEGRYAQRVLAERDYPVHRARVVRDLVVFESWRGRQYSDSPREIHRELVARGYSGECVWVSADGQVVPPEGTRVVARGSREHYEALGTASHVISNDNQPDWYVKRPGQTYVQTWHGTPLKRVGHDIGTVRFATGSDYLRRFSLEVAKWDLLVSPNAFSTPIFQRAFRYGGAVLESGYPRNDPLHREEGREETADRVLARLGLPEGKRVVLYAPTWRDDRGAGGGRYRLDVHLDLDRARRTLGEDHVLLVRGHLHTANALPEDATGFVRDVTRYPDVTELLLITDVLVTDYSSLMFDFAGTGRPMVFYTYDLEHYRDDLRGFYFDLESEAPGPLVRTGDELIDALREPDAGPYRTRYEAFRERFCHLDDGNAAGRVVDRLFPGL</sequence>
<evidence type="ECO:0000256" key="5">
    <source>
        <dbReference type="ARBA" id="ARBA00022944"/>
    </source>
</evidence>
<dbReference type="PANTHER" id="PTHR37316:SF3">
    <property type="entry name" value="TEICHOIC ACID GLYCEROL-PHOSPHATE TRANSFERASE"/>
    <property type="match status" value="1"/>
</dbReference>
<evidence type="ECO:0000256" key="4">
    <source>
        <dbReference type="ARBA" id="ARBA00022679"/>
    </source>
</evidence>
<comment type="subcellular location">
    <subcellularLocation>
        <location evidence="1">Cell membrane</location>
        <topology evidence="1">Peripheral membrane protein</topology>
    </subcellularLocation>
</comment>
<dbReference type="Gene3D" id="3.90.550.10">
    <property type="entry name" value="Spore Coat Polysaccharide Biosynthesis Protein SpsA, Chain A"/>
    <property type="match status" value="1"/>
</dbReference>
<dbReference type="GO" id="GO:0047355">
    <property type="term" value="F:CDP-glycerol glycerophosphotransferase activity"/>
    <property type="evidence" value="ECO:0007669"/>
    <property type="project" value="InterPro"/>
</dbReference>
<comment type="similarity">
    <text evidence="2">Belongs to the CDP-glycerol glycerophosphotransferase family.</text>
</comment>
<evidence type="ECO:0000256" key="3">
    <source>
        <dbReference type="ARBA" id="ARBA00022475"/>
    </source>
</evidence>
<dbReference type="SUPFAM" id="SSF53448">
    <property type="entry name" value="Nucleotide-diphospho-sugar transferases"/>
    <property type="match status" value="1"/>
</dbReference>
<name>A0A3A4AC68_9ACTN</name>
<dbReference type="Proteomes" id="UP000265768">
    <property type="component" value="Unassembled WGS sequence"/>
</dbReference>
<dbReference type="InterPro" id="IPR043149">
    <property type="entry name" value="TagF_N"/>
</dbReference>
<evidence type="ECO:0000256" key="1">
    <source>
        <dbReference type="ARBA" id="ARBA00004202"/>
    </source>
</evidence>
<dbReference type="InterPro" id="IPR029044">
    <property type="entry name" value="Nucleotide-diphossugar_trans"/>
</dbReference>
<keyword evidence="6" id="KW-0472">Membrane</keyword>
<dbReference type="InterPro" id="IPR007554">
    <property type="entry name" value="Glycerophosphate_synth"/>
</dbReference>
<gene>
    <name evidence="8" type="ORF">D5H75_32495</name>
</gene>
<dbReference type="OrthoDB" id="3183633at2"/>
<keyword evidence="9" id="KW-1185">Reference proteome</keyword>
<dbReference type="GO" id="GO:0005886">
    <property type="term" value="C:plasma membrane"/>
    <property type="evidence" value="ECO:0007669"/>
    <property type="project" value="UniProtKB-SubCell"/>
</dbReference>
<evidence type="ECO:0000256" key="2">
    <source>
        <dbReference type="ARBA" id="ARBA00010488"/>
    </source>
</evidence>
<reference evidence="8 9" key="1">
    <citation type="submission" date="2018-09" db="EMBL/GenBank/DDBJ databases">
        <title>YIM 75507 draft genome.</title>
        <authorList>
            <person name="Tang S."/>
            <person name="Feng Y."/>
        </authorList>
    </citation>
    <scope>NUCLEOTIDE SEQUENCE [LARGE SCALE GENOMIC DNA]</scope>
    <source>
        <strain evidence="8 9">YIM 75507</strain>
    </source>
</reference>
<dbReference type="SUPFAM" id="SSF53756">
    <property type="entry name" value="UDP-Glycosyltransferase/glycogen phosphorylase"/>
    <property type="match status" value="1"/>
</dbReference>
<dbReference type="Pfam" id="PF00535">
    <property type="entry name" value="Glycos_transf_2"/>
    <property type="match status" value="1"/>
</dbReference>
<dbReference type="EMBL" id="QZEY01000018">
    <property type="protein sequence ID" value="RJL23620.1"/>
    <property type="molecule type" value="Genomic_DNA"/>
</dbReference>
<dbReference type="Pfam" id="PF04464">
    <property type="entry name" value="Glyphos_transf"/>
    <property type="match status" value="1"/>
</dbReference>
<dbReference type="Gene3D" id="3.40.50.11820">
    <property type="match status" value="1"/>
</dbReference>
<dbReference type="Gene3D" id="3.40.50.12580">
    <property type="match status" value="1"/>
</dbReference>
<keyword evidence="4 8" id="KW-0808">Transferase</keyword>
<evidence type="ECO:0000259" key="7">
    <source>
        <dbReference type="Pfam" id="PF00535"/>
    </source>
</evidence>
<protein>
    <submittedName>
        <fullName evidence="8">Glycosyltransferase</fullName>
    </submittedName>
</protein>
<dbReference type="CDD" id="cd00761">
    <property type="entry name" value="Glyco_tranf_GTA_type"/>
    <property type="match status" value="1"/>
</dbReference>
<dbReference type="RefSeq" id="WP_119930408.1">
    <property type="nucleotide sequence ID" value="NZ_QZEY01000018.1"/>
</dbReference>
<dbReference type="PANTHER" id="PTHR37316">
    <property type="entry name" value="TEICHOIC ACID GLYCEROL-PHOSPHATE PRIMASE"/>
    <property type="match status" value="1"/>
</dbReference>
<evidence type="ECO:0000313" key="9">
    <source>
        <dbReference type="Proteomes" id="UP000265768"/>
    </source>
</evidence>
<feature type="domain" description="Glycosyltransferase 2-like" evidence="7">
    <location>
        <begin position="6"/>
        <end position="168"/>
    </location>
</feature>
<evidence type="ECO:0000256" key="6">
    <source>
        <dbReference type="ARBA" id="ARBA00023136"/>
    </source>
</evidence>